<dbReference type="Gene3D" id="3.30.565.10">
    <property type="entry name" value="Histidine kinase-like ATPase, C-terminal domain"/>
    <property type="match status" value="1"/>
</dbReference>
<accession>A0ABT4UXD2</accession>
<dbReference type="PANTHER" id="PTHR45436:SF5">
    <property type="entry name" value="SENSOR HISTIDINE KINASE TRCS"/>
    <property type="match status" value="1"/>
</dbReference>
<dbReference type="PANTHER" id="PTHR45436">
    <property type="entry name" value="SENSOR HISTIDINE KINASE YKOH"/>
    <property type="match status" value="1"/>
</dbReference>
<protein>
    <recommendedName>
        <fullName evidence="2">histidine kinase</fullName>
        <ecNumber evidence="2">2.7.13.3</ecNumber>
    </recommendedName>
</protein>
<keyword evidence="7" id="KW-0812">Transmembrane</keyword>
<dbReference type="EMBL" id="JAQGLA010000015">
    <property type="protein sequence ID" value="MDA3626368.1"/>
    <property type="molecule type" value="Genomic_DNA"/>
</dbReference>
<dbReference type="Pfam" id="PF02518">
    <property type="entry name" value="HATPase_c"/>
    <property type="match status" value="1"/>
</dbReference>
<keyword evidence="7" id="KW-1133">Transmembrane helix</keyword>
<feature type="domain" description="Histidine kinase/HSP90-like ATPase" evidence="8">
    <location>
        <begin position="530"/>
        <end position="636"/>
    </location>
</feature>
<proteinExistence type="predicted"/>
<evidence type="ECO:0000256" key="7">
    <source>
        <dbReference type="SAM" id="Phobius"/>
    </source>
</evidence>
<name>A0ABT4UXD2_9PSEU</name>
<evidence type="ECO:0000256" key="6">
    <source>
        <dbReference type="SAM" id="MobiDB-lite"/>
    </source>
</evidence>
<evidence type="ECO:0000256" key="2">
    <source>
        <dbReference type="ARBA" id="ARBA00012438"/>
    </source>
</evidence>
<feature type="region of interest" description="Disordered" evidence="6">
    <location>
        <begin position="649"/>
        <end position="693"/>
    </location>
</feature>
<keyword evidence="7" id="KW-0472">Membrane</keyword>
<sequence>MARTSSSGSEYKTIRARLTRIGLVPSVILLVMWLGFSSLTIYDGYYATMVATGVQNASIPAANSLMELQEERRLELEHLSRPDTDPSAVTAQRTRTDAALARTRPNFDQLVSGSPKVIADQVRGLGSLLAELPRQRAGMDSGAVSRQEAFAYYNRLLEKWADLFDTQARIVPDAKAGQAGLAGSEVFRAADRMSQAASLGSAALTSGQFGPGEHVTFAHLVGSYHARLDTNLPVMEPGGAELLRQLTASDAWRQLTEFENALIENPPRPGEPSVDPAAWGRVSTEVSQQLVEVAVQQAREGIELSLDNGNNRLLEVLAVSLGGLVAVLIGIVLAARAARSLVDRTLVSRLTSLRDDTLRLARERLPGIMSRLERGEQVDVEAELAPLDYGTDEIGQVADAFNTAHHTAVAAAVQENHAKAGFNKVFLGIAHRNQGLVHRQLKVLDRMERNEEHPERLAGLFELDHLATRARRNAENLVVLAGVQAGRKWRKPVRLADVVRAAVAETEHFDRIQVHRAPDLSVIGAAVGEVIHLLAELMDNATSFSAPNSKVHVYCGDTPRGVLLRIEDEGMGMRPAERDEANVLLASKPKFEDITLRGDSRLGLFVVAVLASRRGIRVELREAEGEGTVALVRLPTNIVAHERLFEDRTEDPDLLRLPSPNPGERSPGAPVPGAPERPKWERARGSGRGERGD</sequence>
<dbReference type="InterPro" id="IPR050428">
    <property type="entry name" value="TCS_sensor_his_kinase"/>
</dbReference>
<evidence type="ECO:0000256" key="1">
    <source>
        <dbReference type="ARBA" id="ARBA00000085"/>
    </source>
</evidence>
<feature type="compositionally biased region" description="Basic and acidic residues" evidence="6">
    <location>
        <begin position="676"/>
        <end position="693"/>
    </location>
</feature>
<dbReference type="Pfam" id="PF08376">
    <property type="entry name" value="NIT"/>
    <property type="match status" value="1"/>
</dbReference>
<keyword evidence="11" id="KW-1185">Reference proteome</keyword>
<dbReference type="InterPro" id="IPR036890">
    <property type="entry name" value="HATPase_C_sf"/>
</dbReference>
<keyword evidence="5" id="KW-0418">Kinase</keyword>
<dbReference type="EC" id="2.7.13.3" evidence="2"/>
<gene>
    <name evidence="10" type="ORF">OU415_13055</name>
</gene>
<comment type="catalytic activity">
    <reaction evidence="1">
        <text>ATP + protein L-histidine = ADP + protein N-phospho-L-histidine.</text>
        <dbReference type="EC" id="2.7.13.3"/>
    </reaction>
</comment>
<evidence type="ECO:0000313" key="10">
    <source>
        <dbReference type="EMBL" id="MDA3626368.1"/>
    </source>
</evidence>
<dbReference type="Proteomes" id="UP001210380">
    <property type="component" value="Unassembled WGS sequence"/>
</dbReference>
<feature type="transmembrane region" description="Helical" evidence="7">
    <location>
        <begin position="21"/>
        <end position="42"/>
    </location>
</feature>
<keyword evidence="4" id="KW-0808">Transferase</keyword>
<evidence type="ECO:0000256" key="4">
    <source>
        <dbReference type="ARBA" id="ARBA00022679"/>
    </source>
</evidence>
<feature type="domain" description="Nitrate/nitrite sensing protein" evidence="9">
    <location>
        <begin position="67"/>
        <end position="298"/>
    </location>
</feature>
<comment type="caution">
    <text evidence="10">The sequence shown here is derived from an EMBL/GenBank/DDBJ whole genome shotgun (WGS) entry which is preliminary data.</text>
</comment>
<evidence type="ECO:0000256" key="3">
    <source>
        <dbReference type="ARBA" id="ARBA00022553"/>
    </source>
</evidence>
<dbReference type="RefSeq" id="WP_270948959.1">
    <property type="nucleotide sequence ID" value="NZ_JAQGLA010000015.1"/>
</dbReference>
<evidence type="ECO:0000256" key="5">
    <source>
        <dbReference type="ARBA" id="ARBA00022777"/>
    </source>
</evidence>
<evidence type="ECO:0000313" key="11">
    <source>
        <dbReference type="Proteomes" id="UP001210380"/>
    </source>
</evidence>
<evidence type="ECO:0000259" key="8">
    <source>
        <dbReference type="Pfam" id="PF02518"/>
    </source>
</evidence>
<organism evidence="10 11">
    <name type="scientific">Saccharopolyspora oryzae</name>
    <dbReference type="NCBI Taxonomy" id="2997343"/>
    <lineage>
        <taxon>Bacteria</taxon>
        <taxon>Bacillati</taxon>
        <taxon>Actinomycetota</taxon>
        <taxon>Actinomycetes</taxon>
        <taxon>Pseudonocardiales</taxon>
        <taxon>Pseudonocardiaceae</taxon>
        <taxon>Saccharopolyspora</taxon>
    </lineage>
</organism>
<evidence type="ECO:0000259" key="9">
    <source>
        <dbReference type="Pfam" id="PF08376"/>
    </source>
</evidence>
<keyword evidence="3" id="KW-0597">Phosphoprotein</keyword>
<dbReference type="InterPro" id="IPR003594">
    <property type="entry name" value="HATPase_dom"/>
</dbReference>
<reference evidence="10 11" key="1">
    <citation type="submission" date="2022-11" db="EMBL/GenBank/DDBJ databases">
        <title>Draft genome sequence of Saccharopolyspora sp. WRP15-2 isolated from rhizosphere soils of wild rice in Thailand.</title>
        <authorList>
            <person name="Duangmal K."/>
            <person name="Kammanee S."/>
            <person name="Muangham S."/>
        </authorList>
    </citation>
    <scope>NUCLEOTIDE SEQUENCE [LARGE SCALE GENOMIC DNA]</scope>
    <source>
        <strain evidence="10 11">WRP15-2</strain>
    </source>
</reference>
<dbReference type="SUPFAM" id="SSF55874">
    <property type="entry name" value="ATPase domain of HSP90 chaperone/DNA topoisomerase II/histidine kinase"/>
    <property type="match status" value="1"/>
</dbReference>
<dbReference type="InterPro" id="IPR013587">
    <property type="entry name" value="Nitrate/nitrite_sensing"/>
</dbReference>